<dbReference type="SUPFAM" id="SSF51735">
    <property type="entry name" value="NAD(P)-binding Rossmann-fold domains"/>
    <property type="match status" value="1"/>
</dbReference>
<evidence type="ECO:0000256" key="2">
    <source>
        <dbReference type="ARBA" id="ARBA00007637"/>
    </source>
</evidence>
<dbReference type="AlphaFoldDB" id="A0A3E1BV80"/>
<dbReference type="InterPro" id="IPR036291">
    <property type="entry name" value="NAD(P)-bd_dom_sf"/>
</dbReference>
<evidence type="ECO:0000313" key="4">
    <source>
        <dbReference type="EMBL" id="RFB97608.1"/>
    </source>
</evidence>
<dbReference type="CDD" id="cd08946">
    <property type="entry name" value="SDR_e"/>
    <property type="match status" value="1"/>
</dbReference>
<sequence length="293" mass="31398">MHTMARAAEPLMKVLLVGGSSALAHAIRKPLSASAEVITAGRTECDIRLDIADISGAKLPSGIDAVINTAAAFAGSSVADLEQAAKANVLGPVSLMRLCEAAEVQQLVHISSIFAELATTSPFFGAYALSKRQAEEWLGLAAASSSVKVTVLRPSQFYGTGAFNRRHQPFLSTIIDRARKGEDIAIYGSNDALRNFIHVDDVAEVIVRSVRRQVAGTYRCVSQANLRYSDIAKAAIEAFSSQSTIRFLSDKPDIADNAFPPDETLYRLVDYFPQISFKRGMQMEAAATDGAAA</sequence>
<proteinExistence type="inferred from homology"/>
<evidence type="ECO:0000313" key="5">
    <source>
        <dbReference type="Proteomes" id="UP000256748"/>
    </source>
</evidence>
<evidence type="ECO:0000256" key="1">
    <source>
        <dbReference type="ARBA" id="ARBA00005125"/>
    </source>
</evidence>
<organism evidence="4 5">
    <name type="scientific">Rhizobium leguminosarum bv. trifolii</name>
    <dbReference type="NCBI Taxonomy" id="386"/>
    <lineage>
        <taxon>Bacteria</taxon>
        <taxon>Pseudomonadati</taxon>
        <taxon>Pseudomonadota</taxon>
        <taxon>Alphaproteobacteria</taxon>
        <taxon>Hyphomicrobiales</taxon>
        <taxon>Rhizobiaceae</taxon>
        <taxon>Rhizobium/Agrobacterium group</taxon>
        <taxon>Rhizobium</taxon>
    </lineage>
</organism>
<evidence type="ECO:0000259" key="3">
    <source>
        <dbReference type="Pfam" id="PF01370"/>
    </source>
</evidence>
<dbReference type="Proteomes" id="UP000256748">
    <property type="component" value="Unassembled WGS sequence"/>
</dbReference>
<protein>
    <recommendedName>
        <fullName evidence="3">NAD-dependent epimerase/dehydratase domain-containing protein</fullName>
    </recommendedName>
</protein>
<dbReference type="Pfam" id="PF01370">
    <property type="entry name" value="Epimerase"/>
    <property type="match status" value="1"/>
</dbReference>
<feature type="domain" description="NAD-dependent epimerase/dehydratase" evidence="3">
    <location>
        <begin position="47"/>
        <end position="213"/>
    </location>
</feature>
<comment type="caution">
    <text evidence="4">The sequence shown here is derived from an EMBL/GenBank/DDBJ whole genome shotgun (WGS) entry which is preliminary data.</text>
</comment>
<gene>
    <name evidence="4" type="ORF">B5K10_07905</name>
</gene>
<dbReference type="EMBL" id="NAOO01000007">
    <property type="protein sequence ID" value="RFB97608.1"/>
    <property type="molecule type" value="Genomic_DNA"/>
</dbReference>
<name>A0A3E1BV80_RHILT</name>
<reference evidence="4 5" key="1">
    <citation type="submission" date="2017-03" db="EMBL/GenBank/DDBJ databases">
        <title>Genome analysis of Rhizobial strains effectives or ineffectives for nitrogen fixation isolated from bean seeds.</title>
        <authorList>
            <person name="Peralta H."/>
            <person name="Aguilar-Vera A."/>
            <person name="Mora Y."/>
            <person name="Vargas-Lagunas C."/>
            <person name="Girard L."/>
            <person name="Mora J."/>
        </authorList>
    </citation>
    <scope>NUCLEOTIDE SEQUENCE [LARGE SCALE GENOMIC DNA]</scope>
    <source>
        <strain evidence="4 5">CCGM5</strain>
    </source>
</reference>
<accession>A0A3E1BV80</accession>
<comment type="pathway">
    <text evidence="1">Bacterial outer membrane biogenesis; LPS O-antigen biosynthesis.</text>
</comment>
<dbReference type="Gene3D" id="3.40.50.720">
    <property type="entry name" value="NAD(P)-binding Rossmann-like Domain"/>
    <property type="match status" value="1"/>
</dbReference>
<dbReference type="PANTHER" id="PTHR43000">
    <property type="entry name" value="DTDP-D-GLUCOSE 4,6-DEHYDRATASE-RELATED"/>
    <property type="match status" value="1"/>
</dbReference>
<dbReference type="InterPro" id="IPR001509">
    <property type="entry name" value="Epimerase_deHydtase"/>
</dbReference>
<comment type="similarity">
    <text evidence="2">Belongs to the NAD(P)-dependent epimerase/dehydratase family.</text>
</comment>